<dbReference type="Gene3D" id="2.60.120.10">
    <property type="entry name" value="Jelly Rolls"/>
    <property type="match status" value="2"/>
</dbReference>
<accession>A0A409WHE7</accession>
<sequence length="218" mass="23874">MPATLSYFPINMSTERRVPEKPQELLKNITRIVSGVGENENTTTTDSVPFHDTGLWGATTALLWRTSETPSNDSNTDKDFDGARRSGDRMGGFVSSNGTNFIMQDLAPGAEIPLHRSNTIDYIIMSTCNNSLSIHEFAHLGDELNFGTTVSGEMISTGPRNDEDFRLKAGDVLVRKASAHGYKNPGPKWARYAVVILDAQPVVVDGEIVPEETPQFNA</sequence>
<evidence type="ECO:0008006" key="4">
    <source>
        <dbReference type="Google" id="ProtNLM"/>
    </source>
</evidence>
<evidence type="ECO:0000313" key="3">
    <source>
        <dbReference type="Proteomes" id="UP000283269"/>
    </source>
</evidence>
<dbReference type="InterPro" id="IPR014710">
    <property type="entry name" value="RmlC-like_jellyroll"/>
</dbReference>
<dbReference type="OrthoDB" id="2983976at2759"/>
<dbReference type="InterPro" id="IPR047142">
    <property type="entry name" value="OryJ/VirC-like"/>
</dbReference>
<feature type="compositionally biased region" description="Basic and acidic residues" evidence="1">
    <location>
        <begin position="75"/>
        <end position="86"/>
    </location>
</feature>
<dbReference type="STRING" id="93625.A0A409WHE7"/>
<feature type="region of interest" description="Disordered" evidence="1">
    <location>
        <begin position="66"/>
        <end position="86"/>
    </location>
</feature>
<dbReference type="CDD" id="cd02231">
    <property type="entry name" value="cupin_BLL6423-like"/>
    <property type="match status" value="1"/>
</dbReference>
<organism evidence="2 3">
    <name type="scientific">Psilocybe cyanescens</name>
    <dbReference type="NCBI Taxonomy" id="93625"/>
    <lineage>
        <taxon>Eukaryota</taxon>
        <taxon>Fungi</taxon>
        <taxon>Dikarya</taxon>
        <taxon>Basidiomycota</taxon>
        <taxon>Agaricomycotina</taxon>
        <taxon>Agaricomycetes</taxon>
        <taxon>Agaricomycetidae</taxon>
        <taxon>Agaricales</taxon>
        <taxon>Agaricineae</taxon>
        <taxon>Strophariaceae</taxon>
        <taxon>Psilocybe</taxon>
    </lineage>
</organism>
<protein>
    <recommendedName>
        <fullName evidence="4">Cupin 2 conserved barrel domain-containing protein</fullName>
    </recommendedName>
</protein>
<dbReference type="SUPFAM" id="SSF51182">
    <property type="entry name" value="RmlC-like cupins"/>
    <property type="match status" value="1"/>
</dbReference>
<dbReference type="EMBL" id="NHYD01003433">
    <property type="protein sequence ID" value="PPQ77850.1"/>
    <property type="molecule type" value="Genomic_DNA"/>
</dbReference>
<dbReference type="Proteomes" id="UP000283269">
    <property type="component" value="Unassembled WGS sequence"/>
</dbReference>
<reference evidence="2 3" key="1">
    <citation type="journal article" date="2018" name="Evol. Lett.">
        <title>Horizontal gene cluster transfer increased hallucinogenic mushroom diversity.</title>
        <authorList>
            <person name="Reynolds H.T."/>
            <person name="Vijayakumar V."/>
            <person name="Gluck-Thaler E."/>
            <person name="Korotkin H.B."/>
            <person name="Matheny P.B."/>
            <person name="Slot J.C."/>
        </authorList>
    </citation>
    <scope>NUCLEOTIDE SEQUENCE [LARGE SCALE GENOMIC DNA]</scope>
    <source>
        <strain evidence="2 3">2631</strain>
    </source>
</reference>
<comment type="caution">
    <text evidence="2">The sequence shown here is derived from an EMBL/GenBank/DDBJ whole genome shotgun (WGS) entry which is preliminary data.</text>
</comment>
<dbReference type="PANTHER" id="PTHR36156:SF2">
    <property type="entry name" value="CUPIN TYPE-2 DOMAIN-CONTAINING PROTEIN"/>
    <property type="match status" value="1"/>
</dbReference>
<proteinExistence type="predicted"/>
<keyword evidence="3" id="KW-1185">Reference proteome</keyword>
<dbReference type="InParanoid" id="A0A409WHE7"/>
<name>A0A409WHE7_PSICY</name>
<evidence type="ECO:0000256" key="1">
    <source>
        <dbReference type="SAM" id="MobiDB-lite"/>
    </source>
</evidence>
<gene>
    <name evidence="2" type="ORF">CVT25_015344</name>
</gene>
<evidence type="ECO:0000313" key="2">
    <source>
        <dbReference type="EMBL" id="PPQ77850.1"/>
    </source>
</evidence>
<dbReference type="PANTHER" id="PTHR36156">
    <property type="entry name" value="SLR2101 PROTEIN"/>
    <property type="match status" value="1"/>
</dbReference>
<dbReference type="AlphaFoldDB" id="A0A409WHE7"/>
<dbReference type="InterPro" id="IPR011051">
    <property type="entry name" value="RmlC_Cupin_sf"/>
</dbReference>